<evidence type="ECO:0000313" key="1">
    <source>
        <dbReference type="EMBL" id="EON34007.1"/>
    </source>
</evidence>
<gene>
    <name evidence="1" type="ORF">GTC6_03485</name>
</gene>
<reference evidence="1 2" key="1">
    <citation type="journal article" date="2013" name="Genome Announc.">
        <title>Draft Genome Sequence of a Benzothiophene-Desulfurizing Bacterium, Gordona terrae Strain C-6.</title>
        <authorList>
            <person name="Wang W."/>
            <person name="Ma T."/>
            <person name="Ren Y."/>
            <person name="Li G."/>
        </authorList>
    </citation>
    <scope>NUCLEOTIDE SEQUENCE [LARGE SCALE GENOMIC DNA]</scope>
    <source>
        <strain evidence="1 2">C-6</strain>
    </source>
</reference>
<comment type="caution">
    <text evidence="1">The sequence shown here is derived from an EMBL/GenBank/DDBJ whole genome shotgun (WGS) entry which is preliminary data.</text>
</comment>
<dbReference type="Proteomes" id="UP000013569">
    <property type="component" value="Unassembled WGS sequence"/>
</dbReference>
<dbReference type="EMBL" id="AQPW01000003">
    <property type="protein sequence ID" value="EON34007.1"/>
    <property type="molecule type" value="Genomic_DNA"/>
</dbReference>
<accession>R7YDE6</accession>
<dbReference type="AlphaFoldDB" id="R7YDE6"/>
<evidence type="ECO:0000313" key="2">
    <source>
        <dbReference type="Proteomes" id="UP000013569"/>
    </source>
</evidence>
<name>R7YDE6_9ACTN</name>
<sequence>MTARWDRTRYELLDRRAQVLAMFDAENTLASFSTHHNHLRVETVDGATVTLDLERVDTYAYLAAQSTSFVTKVGEVLDAQSVEVLVSFQFVIGWEGETNPVEAAQAGVNRLMPGLADTYASDCAVLLDGTSDSWNYQVEFGVISAAEAGDRLSRRVGRRAGAGVQFSTRAGAEQFPAVSTFIDCSWFKPDTFIPLSEVDDAVEEARRGAEVLAYRLHSRLRGSDL</sequence>
<organism evidence="1 2">
    <name type="scientific">Gordonia terrae C-6</name>
    <dbReference type="NCBI Taxonomy" id="1316928"/>
    <lineage>
        <taxon>Bacteria</taxon>
        <taxon>Bacillati</taxon>
        <taxon>Actinomycetota</taxon>
        <taxon>Actinomycetes</taxon>
        <taxon>Mycobacteriales</taxon>
        <taxon>Gordoniaceae</taxon>
        <taxon>Gordonia</taxon>
    </lineage>
</organism>
<protein>
    <submittedName>
        <fullName evidence="1">Uncharacterized protein</fullName>
    </submittedName>
</protein>
<proteinExistence type="predicted"/>